<organism evidence="5 6">
    <name type="scientific">Maribacter polysiphoniae</name>
    <dbReference type="NCBI Taxonomy" id="429344"/>
    <lineage>
        <taxon>Bacteria</taxon>
        <taxon>Pseudomonadati</taxon>
        <taxon>Bacteroidota</taxon>
        <taxon>Flavobacteriia</taxon>
        <taxon>Flavobacteriales</taxon>
        <taxon>Flavobacteriaceae</taxon>
        <taxon>Maribacter</taxon>
    </lineage>
</organism>
<dbReference type="PROSITE" id="PS50110">
    <property type="entry name" value="RESPONSE_REGULATORY"/>
    <property type="match status" value="1"/>
</dbReference>
<dbReference type="SUPFAM" id="SSF52172">
    <property type="entry name" value="CheY-like"/>
    <property type="match status" value="1"/>
</dbReference>
<dbReference type="EMBL" id="JACWLN010000001">
    <property type="protein sequence ID" value="MBD1258998.1"/>
    <property type="molecule type" value="Genomic_DNA"/>
</dbReference>
<keyword evidence="1" id="KW-0597">Phosphoprotein</keyword>
<dbReference type="AlphaFoldDB" id="A0A316E4S7"/>
<feature type="domain" description="HTH LytTR-type" evidence="3">
    <location>
        <begin position="145"/>
        <end position="248"/>
    </location>
</feature>
<reference evidence="4 7" key="2">
    <citation type="submission" date="2020-07" db="EMBL/GenBank/DDBJ databases">
        <title>The draft genome sequence of Maribacter polysiphoniae KCTC 22021.</title>
        <authorList>
            <person name="Mu L."/>
        </authorList>
    </citation>
    <scope>NUCLEOTIDE SEQUENCE [LARGE SCALE GENOMIC DNA]</scope>
    <source>
        <strain evidence="4 7">KCTC 22021</strain>
    </source>
</reference>
<proteinExistence type="predicted"/>
<protein>
    <submittedName>
        <fullName evidence="5">LytTR family two component transcriptional regulator</fullName>
    </submittedName>
    <submittedName>
        <fullName evidence="4">Response regulator transcription factor</fullName>
    </submittedName>
</protein>
<dbReference type="Gene3D" id="3.40.50.2300">
    <property type="match status" value="1"/>
</dbReference>
<evidence type="ECO:0000313" key="7">
    <source>
        <dbReference type="Proteomes" id="UP000651837"/>
    </source>
</evidence>
<dbReference type="Gene3D" id="2.40.50.1020">
    <property type="entry name" value="LytTr DNA-binding domain"/>
    <property type="match status" value="1"/>
</dbReference>
<sequence length="248" mass="28633">MLKALIVDDEQHCIDRLERLLRSSTYNIKIIAYCKTIDEAIKEIASRTPDILFLDVQLGNGTGFDLLSQLDHIDFEVIFTTSYDKYALKAFKFSALDYLLKPIDNTDLDNALQKLRQQKNLKETSQKIDILFHNFKESNPSSKRIAIPTVAGFTMLDTKQIIRFQSDANYTHIHTLSNKKITASKTIKYFEDILDDNTFFRVHKSHLVNLDYIEAYTKGKGGHITLSDKTRIEVAVRRKDELIQKLRA</sequence>
<evidence type="ECO:0000313" key="4">
    <source>
        <dbReference type="EMBL" id="MBD1258998.1"/>
    </source>
</evidence>
<dbReference type="Proteomes" id="UP000651837">
    <property type="component" value="Unassembled WGS sequence"/>
</dbReference>
<evidence type="ECO:0000259" key="2">
    <source>
        <dbReference type="PROSITE" id="PS50110"/>
    </source>
</evidence>
<dbReference type="GO" id="GO:0003677">
    <property type="term" value="F:DNA binding"/>
    <property type="evidence" value="ECO:0007669"/>
    <property type="project" value="InterPro"/>
</dbReference>
<feature type="modified residue" description="4-aspartylphosphate" evidence="1">
    <location>
        <position position="55"/>
    </location>
</feature>
<dbReference type="GO" id="GO:0000156">
    <property type="term" value="F:phosphorelay response regulator activity"/>
    <property type="evidence" value="ECO:0007669"/>
    <property type="project" value="InterPro"/>
</dbReference>
<dbReference type="EMBL" id="QGGQ01000002">
    <property type="protein sequence ID" value="PWK24552.1"/>
    <property type="molecule type" value="Genomic_DNA"/>
</dbReference>
<dbReference type="RefSeq" id="WP_109649116.1">
    <property type="nucleotide sequence ID" value="NZ_JACWLN010000001.1"/>
</dbReference>
<evidence type="ECO:0000256" key="1">
    <source>
        <dbReference type="PROSITE-ProRule" id="PRU00169"/>
    </source>
</evidence>
<feature type="domain" description="Response regulatory" evidence="2">
    <location>
        <begin position="3"/>
        <end position="116"/>
    </location>
</feature>
<dbReference type="Pfam" id="PF04397">
    <property type="entry name" value="LytTR"/>
    <property type="match status" value="1"/>
</dbReference>
<keyword evidence="7" id="KW-1185">Reference proteome</keyword>
<dbReference type="PANTHER" id="PTHR37299">
    <property type="entry name" value="TRANSCRIPTIONAL REGULATOR-RELATED"/>
    <property type="match status" value="1"/>
</dbReference>
<dbReference type="InterPro" id="IPR011006">
    <property type="entry name" value="CheY-like_superfamily"/>
</dbReference>
<dbReference type="PANTHER" id="PTHR37299:SF1">
    <property type="entry name" value="STAGE 0 SPORULATION PROTEIN A HOMOLOG"/>
    <property type="match status" value="1"/>
</dbReference>
<reference evidence="5 6" key="1">
    <citation type="submission" date="2018-05" db="EMBL/GenBank/DDBJ databases">
        <title>Genomic Encyclopedia of Archaeal and Bacterial Type Strains, Phase II (KMG-II): from individual species to whole genera.</title>
        <authorList>
            <person name="Goeker M."/>
        </authorList>
    </citation>
    <scope>NUCLEOTIDE SEQUENCE [LARGE SCALE GENOMIC DNA]</scope>
    <source>
        <strain evidence="5 6">DSM 23514</strain>
    </source>
</reference>
<evidence type="ECO:0000313" key="5">
    <source>
        <dbReference type="EMBL" id="PWK24552.1"/>
    </source>
</evidence>
<comment type="caution">
    <text evidence="5">The sequence shown here is derived from an EMBL/GenBank/DDBJ whole genome shotgun (WGS) entry which is preliminary data.</text>
</comment>
<gene>
    <name evidence="4" type="ORF">HZY62_00235</name>
    <name evidence="5" type="ORF">LX92_00916</name>
</gene>
<accession>A0A316E4S7</accession>
<dbReference type="InterPro" id="IPR007492">
    <property type="entry name" value="LytTR_DNA-bd_dom"/>
</dbReference>
<dbReference type="PROSITE" id="PS50930">
    <property type="entry name" value="HTH_LYTTR"/>
    <property type="match status" value="1"/>
</dbReference>
<dbReference type="Pfam" id="PF00072">
    <property type="entry name" value="Response_reg"/>
    <property type="match status" value="1"/>
</dbReference>
<evidence type="ECO:0000259" key="3">
    <source>
        <dbReference type="PROSITE" id="PS50930"/>
    </source>
</evidence>
<dbReference type="SMART" id="SM00448">
    <property type="entry name" value="REC"/>
    <property type="match status" value="1"/>
</dbReference>
<dbReference type="InterPro" id="IPR046947">
    <property type="entry name" value="LytR-like"/>
</dbReference>
<dbReference type="OrthoDB" id="2168082at2"/>
<dbReference type="InterPro" id="IPR001789">
    <property type="entry name" value="Sig_transdc_resp-reg_receiver"/>
</dbReference>
<dbReference type="SMART" id="SM00850">
    <property type="entry name" value="LytTR"/>
    <property type="match status" value="1"/>
</dbReference>
<dbReference type="Proteomes" id="UP000245667">
    <property type="component" value="Unassembled WGS sequence"/>
</dbReference>
<name>A0A316E4S7_9FLAO</name>
<evidence type="ECO:0000313" key="6">
    <source>
        <dbReference type="Proteomes" id="UP000245667"/>
    </source>
</evidence>